<evidence type="ECO:0000256" key="1">
    <source>
        <dbReference type="ARBA" id="ARBA00022676"/>
    </source>
</evidence>
<dbReference type="Proteomes" id="UP000254070">
    <property type="component" value="Unassembled WGS sequence"/>
</dbReference>
<name>A0A377KFV2_9ENTE</name>
<sequence>MKKIVFTGGGTAGHVTLNTLLIPHFLKEKYSVFYIGSIDGIEKEIISENINVQYFGIETGKYRRYLTLKNFKDIFKVVKGFFQARKILRELRPNLVFSKGGFVSVPVVLAAKTLKIRVLIHESDLSLGMANKIGYKCCDEAFSTFPLNLKKSTRVGSLISSSDSKKDKLGTRLTLDKNKKTVLFIGGSQGAAIFNRFVLENQSSLRIKYNVVLISGPGNTECYEDSLIFIPYVKKGLGELFELADYVVTRGGSNTIFELLAKGKKMIIVPLNAESSRGDQIENAKYFEDQGYSVTLSESDLTKEQLDKKIDELDARIEPIDSSNEFMEIEDFYTTILKNKI</sequence>
<dbReference type="RefSeq" id="WP_115234532.1">
    <property type="nucleotide sequence ID" value="NZ_UGIF01000002.1"/>
</dbReference>
<feature type="domain" description="Glycosyltransferase family 28 N-terminal" evidence="4">
    <location>
        <begin position="4"/>
        <end position="142"/>
    </location>
</feature>
<reference evidence="6 7" key="1">
    <citation type="submission" date="2018-06" db="EMBL/GenBank/DDBJ databases">
        <authorList>
            <consortium name="Pathogen Informatics"/>
            <person name="Doyle S."/>
        </authorList>
    </citation>
    <scope>NUCLEOTIDE SEQUENCE [LARGE SCALE GENOMIC DNA]</scope>
    <source>
        <strain evidence="6 7">NCTC8129</strain>
    </source>
</reference>
<protein>
    <submittedName>
        <fullName evidence="6">Undecaprenyldiphospho-muramoylpentapeptide beta-N-acetylglucosaminyltransferase</fullName>
        <ecNumber evidence="6">2.4.1.227</ecNumber>
    </submittedName>
</protein>
<evidence type="ECO:0000313" key="6">
    <source>
        <dbReference type="EMBL" id="STP28068.1"/>
    </source>
</evidence>
<dbReference type="AlphaFoldDB" id="A0A377KFV2"/>
<evidence type="ECO:0000313" key="7">
    <source>
        <dbReference type="Proteomes" id="UP000254070"/>
    </source>
</evidence>
<dbReference type="GO" id="GO:0005975">
    <property type="term" value="P:carbohydrate metabolic process"/>
    <property type="evidence" value="ECO:0007669"/>
    <property type="project" value="InterPro"/>
</dbReference>
<dbReference type="Gene3D" id="3.40.50.2000">
    <property type="entry name" value="Glycogen Phosphorylase B"/>
    <property type="match status" value="2"/>
</dbReference>
<dbReference type="Pfam" id="PF04101">
    <property type="entry name" value="Glyco_tran_28_C"/>
    <property type="match status" value="1"/>
</dbReference>
<keyword evidence="3" id="KW-0472">Membrane</keyword>
<gene>
    <name evidence="6" type="primary">murG_1</name>
    <name evidence="6" type="ORF">NCTC8129_00180</name>
</gene>
<evidence type="ECO:0000256" key="2">
    <source>
        <dbReference type="ARBA" id="ARBA00022679"/>
    </source>
</evidence>
<dbReference type="Pfam" id="PF03033">
    <property type="entry name" value="Glyco_transf_28"/>
    <property type="match status" value="1"/>
</dbReference>
<keyword evidence="1 6" id="KW-0328">Glycosyltransferase</keyword>
<dbReference type="GO" id="GO:1901137">
    <property type="term" value="P:carbohydrate derivative biosynthetic process"/>
    <property type="evidence" value="ECO:0007669"/>
    <property type="project" value="UniProtKB-ARBA"/>
</dbReference>
<evidence type="ECO:0000259" key="4">
    <source>
        <dbReference type="Pfam" id="PF03033"/>
    </source>
</evidence>
<dbReference type="PANTHER" id="PTHR21015:SF27">
    <property type="entry name" value="UDP-N-ACETYLGLUCOSAMINE--N-ACETYLMURAMYL-(PENTAPEPTIDE) PYROPHOSPHORYL-UNDECAPRENOL N-ACETYLGLUCOSAMINE TRANSFERASE"/>
    <property type="match status" value="1"/>
</dbReference>
<proteinExistence type="predicted"/>
<accession>A0A377KFV2</accession>
<organism evidence="6 7">
    <name type="scientific">Enterococcus durans</name>
    <dbReference type="NCBI Taxonomy" id="53345"/>
    <lineage>
        <taxon>Bacteria</taxon>
        <taxon>Bacillati</taxon>
        <taxon>Bacillota</taxon>
        <taxon>Bacilli</taxon>
        <taxon>Lactobacillales</taxon>
        <taxon>Enterococcaceae</taxon>
        <taxon>Enterococcus</taxon>
    </lineage>
</organism>
<dbReference type="EC" id="2.4.1.227" evidence="6"/>
<dbReference type="InterPro" id="IPR004276">
    <property type="entry name" value="GlycoTrans_28_N"/>
</dbReference>
<evidence type="ECO:0000259" key="5">
    <source>
        <dbReference type="Pfam" id="PF04101"/>
    </source>
</evidence>
<dbReference type="SUPFAM" id="SSF53756">
    <property type="entry name" value="UDP-Glycosyltransferase/glycogen phosphorylase"/>
    <property type="match status" value="1"/>
</dbReference>
<feature type="domain" description="Glycosyl transferase family 28 C-terminal" evidence="5">
    <location>
        <begin position="181"/>
        <end position="318"/>
    </location>
</feature>
<keyword evidence="2 6" id="KW-0808">Transferase</keyword>
<dbReference type="EMBL" id="UGIF01000002">
    <property type="protein sequence ID" value="STP28068.1"/>
    <property type="molecule type" value="Genomic_DNA"/>
</dbReference>
<dbReference type="GO" id="GO:0016758">
    <property type="term" value="F:hexosyltransferase activity"/>
    <property type="evidence" value="ECO:0007669"/>
    <property type="project" value="InterPro"/>
</dbReference>
<dbReference type="CDD" id="cd03785">
    <property type="entry name" value="GT28_MurG"/>
    <property type="match status" value="1"/>
</dbReference>
<evidence type="ECO:0000256" key="3">
    <source>
        <dbReference type="ARBA" id="ARBA00023136"/>
    </source>
</evidence>
<dbReference type="InterPro" id="IPR007235">
    <property type="entry name" value="Glyco_trans_28_C"/>
</dbReference>
<dbReference type="PANTHER" id="PTHR21015">
    <property type="entry name" value="UDP-N-ACETYLGLUCOSAMINE--N-ACETYLMURAMYL-(PENTAPEPTIDE) PYROPHOSPHORYL-UNDECAPRENOL N-ACETYLGLUCOSAMINE TRANSFERASE 1"/>
    <property type="match status" value="1"/>
</dbReference>